<dbReference type="EMBL" id="ML977594">
    <property type="protein sequence ID" value="KAF1999671.1"/>
    <property type="molecule type" value="Genomic_DNA"/>
</dbReference>
<dbReference type="AlphaFoldDB" id="A0A6A5WHR7"/>
<keyword evidence="4" id="KW-1185">Reference proteome</keyword>
<dbReference type="InterPro" id="IPR013094">
    <property type="entry name" value="AB_hydrolase_3"/>
</dbReference>
<evidence type="ECO:0000313" key="4">
    <source>
        <dbReference type="Proteomes" id="UP000799779"/>
    </source>
</evidence>
<accession>A0A6A5WHR7</accession>
<dbReference type="Gene3D" id="3.40.50.1820">
    <property type="entry name" value="alpha/beta hydrolase"/>
    <property type="match status" value="1"/>
</dbReference>
<evidence type="ECO:0000313" key="3">
    <source>
        <dbReference type="EMBL" id="KAF1999671.1"/>
    </source>
</evidence>
<dbReference type="Proteomes" id="UP000799779">
    <property type="component" value="Unassembled WGS sequence"/>
</dbReference>
<organism evidence="3 4">
    <name type="scientific">Amniculicola lignicola CBS 123094</name>
    <dbReference type="NCBI Taxonomy" id="1392246"/>
    <lineage>
        <taxon>Eukaryota</taxon>
        <taxon>Fungi</taxon>
        <taxon>Dikarya</taxon>
        <taxon>Ascomycota</taxon>
        <taxon>Pezizomycotina</taxon>
        <taxon>Dothideomycetes</taxon>
        <taxon>Pleosporomycetidae</taxon>
        <taxon>Pleosporales</taxon>
        <taxon>Amniculicolaceae</taxon>
        <taxon>Amniculicola</taxon>
    </lineage>
</organism>
<sequence length="492" mass="54052">MESTPTALLKFLLPKTPFILKTALWHTLSMSDTASHWDLRTELTVKVLRQMLGPDSETSTITKLQRLTTKDPGVKGKVWVCKVKCGVPGEDTLRAVLFRAIEELNTSGEVLDYERPDAVPMEAEWVGYRGDASVTDSTPEPADLSEKEKYENMMKETTSKVTVLYFHGGAMYLLDPATYRPLAGKIAQKTGGRVFNVRYRLAPQNPFPAAILDAFTAYLTLLYPPTDAPHDPVPASHIVFGGDSAGGMICTALLQLLLQMHRSNADSNSSLPTIQFHGRDVPVPLPAGLAITSPWLDATRSLPSIEALAKYDYLPTPSQTATMEHPPCPAWPTTPPRADLYTTTNTLTHPLVSPLAATNWTGAPPIFFSVGEEMLYDENAVLATRVARQGGKVVWREFQAMPHVFGMMIEWTAQAGMHLAEYTKFCCQVVDGGEGVETNGVVYAARGMGEKSVDAGGLSKMTEEQVREFMREGKNRIEKKFMGGVVEARPML</sequence>
<protein>
    <recommendedName>
        <fullName evidence="2">Alpha/beta hydrolase fold-3 domain-containing protein</fullName>
    </recommendedName>
</protein>
<dbReference type="Pfam" id="PF07859">
    <property type="entry name" value="Abhydrolase_3"/>
    <property type="match status" value="1"/>
</dbReference>
<reference evidence="3" key="1">
    <citation type="journal article" date="2020" name="Stud. Mycol.">
        <title>101 Dothideomycetes genomes: a test case for predicting lifestyles and emergence of pathogens.</title>
        <authorList>
            <person name="Haridas S."/>
            <person name="Albert R."/>
            <person name="Binder M."/>
            <person name="Bloem J."/>
            <person name="Labutti K."/>
            <person name="Salamov A."/>
            <person name="Andreopoulos B."/>
            <person name="Baker S."/>
            <person name="Barry K."/>
            <person name="Bills G."/>
            <person name="Bluhm B."/>
            <person name="Cannon C."/>
            <person name="Castanera R."/>
            <person name="Culley D."/>
            <person name="Daum C."/>
            <person name="Ezra D."/>
            <person name="Gonzalez J."/>
            <person name="Henrissat B."/>
            <person name="Kuo A."/>
            <person name="Liang C."/>
            <person name="Lipzen A."/>
            <person name="Lutzoni F."/>
            <person name="Magnuson J."/>
            <person name="Mondo S."/>
            <person name="Nolan M."/>
            <person name="Ohm R."/>
            <person name="Pangilinan J."/>
            <person name="Park H.-J."/>
            <person name="Ramirez L."/>
            <person name="Alfaro M."/>
            <person name="Sun H."/>
            <person name="Tritt A."/>
            <person name="Yoshinaga Y."/>
            <person name="Zwiers L.-H."/>
            <person name="Turgeon B."/>
            <person name="Goodwin S."/>
            <person name="Spatafora J."/>
            <person name="Crous P."/>
            <person name="Grigoriev I."/>
        </authorList>
    </citation>
    <scope>NUCLEOTIDE SEQUENCE</scope>
    <source>
        <strain evidence="3">CBS 123094</strain>
    </source>
</reference>
<evidence type="ECO:0000256" key="1">
    <source>
        <dbReference type="ARBA" id="ARBA00022801"/>
    </source>
</evidence>
<proteinExistence type="predicted"/>
<dbReference type="InterPro" id="IPR050300">
    <property type="entry name" value="GDXG_lipolytic_enzyme"/>
</dbReference>
<evidence type="ECO:0000259" key="2">
    <source>
        <dbReference type="Pfam" id="PF07859"/>
    </source>
</evidence>
<name>A0A6A5WHR7_9PLEO</name>
<gene>
    <name evidence="3" type="ORF">P154DRAFT_620838</name>
</gene>
<dbReference type="OrthoDB" id="5354320at2759"/>
<keyword evidence="1" id="KW-0378">Hydrolase</keyword>
<dbReference type="PANTHER" id="PTHR48081">
    <property type="entry name" value="AB HYDROLASE SUPERFAMILY PROTEIN C4A8.06C"/>
    <property type="match status" value="1"/>
</dbReference>
<dbReference type="GO" id="GO:0016787">
    <property type="term" value="F:hydrolase activity"/>
    <property type="evidence" value="ECO:0007669"/>
    <property type="project" value="UniProtKB-KW"/>
</dbReference>
<dbReference type="PANTHER" id="PTHR48081:SF25">
    <property type="entry name" value="PUTATIVE (AFU_ORTHOLOGUE AFUA_3G11560)-RELATED"/>
    <property type="match status" value="1"/>
</dbReference>
<dbReference type="InterPro" id="IPR029058">
    <property type="entry name" value="AB_hydrolase_fold"/>
</dbReference>
<dbReference type="SUPFAM" id="SSF53474">
    <property type="entry name" value="alpha/beta-Hydrolases"/>
    <property type="match status" value="1"/>
</dbReference>
<feature type="domain" description="Alpha/beta hydrolase fold-3" evidence="2">
    <location>
        <begin position="163"/>
        <end position="405"/>
    </location>
</feature>